<accession>A0ACA9LV82</accession>
<reference evidence="1" key="1">
    <citation type="submission" date="2021-06" db="EMBL/GenBank/DDBJ databases">
        <authorList>
            <person name="Kallberg Y."/>
            <person name="Tangrot J."/>
            <person name="Rosling A."/>
        </authorList>
    </citation>
    <scope>NUCLEOTIDE SEQUENCE</scope>
    <source>
        <strain evidence="1">IL203A</strain>
    </source>
</reference>
<proteinExistence type="predicted"/>
<gene>
    <name evidence="1" type="ORF">DHETER_LOCUS5237</name>
</gene>
<keyword evidence="2" id="KW-1185">Reference proteome</keyword>
<name>A0ACA9LV82_9GLOM</name>
<dbReference type="Proteomes" id="UP000789702">
    <property type="component" value="Unassembled WGS sequence"/>
</dbReference>
<protein>
    <submittedName>
        <fullName evidence="1">5082_t:CDS:1</fullName>
    </submittedName>
</protein>
<evidence type="ECO:0000313" key="1">
    <source>
        <dbReference type="EMBL" id="CAG8551283.1"/>
    </source>
</evidence>
<dbReference type="EMBL" id="CAJVPU010005690">
    <property type="protein sequence ID" value="CAG8551283.1"/>
    <property type="molecule type" value="Genomic_DNA"/>
</dbReference>
<sequence length="231" mass="26545">MPPRRTKSHSKASNSSSSKNKKMRTIYYQDTEPNIFTHTIYGSFLVKANETGTKFSAFIKLSPIQDTINKTYRDKYVKWHLISVKSIFKPAFEINGTDKKICSLYSVLNREESTKISFSRLLACSEVKEHKTYFDAEQKYAARLSEEAPWSSTRSMPSSVATLWFFGNVSDFTKNEVIGKVVFKSNIQYKELAVEPVDSIESGDQYQSFGNGELELEQTEIFDEYLVKRLI</sequence>
<organism evidence="1 2">
    <name type="scientific">Dentiscutata heterogama</name>
    <dbReference type="NCBI Taxonomy" id="1316150"/>
    <lineage>
        <taxon>Eukaryota</taxon>
        <taxon>Fungi</taxon>
        <taxon>Fungi incertae sedis</taxon>
        <taxon>Mucoromycota</taxon>
        <taxon>Glomeromycotina</taxon>
        <taxon>Glomeromycetes</taxon>
        <taxon>Diversisporales</taxon>
        <taxon>Gigasporaceae</taxon>
        <taxon>Dentiscutata</taxon>
    </lineage>
</organism>
<evidence type="ECO:0000313" key="2">
    <source>
        <dbReference type="Proteomes" id="UP000789702"/>
    </source>
</evidence>
<comment type="caution">
    <text evidence="1">The sequence shown here is derived from an EMBL/GenBank/DDBJ whole genome shotgun (WGS) entry which is preliminary data.</text>
</comment>